<reference evidence="2 3" key="2">
    <citation type="journal article" date="2016" name="Infect. Immun.">
        <title>Helicobacter saguini, a Novel Helicobacter Isolated from Cotton-Top Tamarins with Ulcerative Colitis, Has Proinflammatory Properties and Induces Typhlocolitis and Dysplasia in Gnotobiotic IL-10-/- Mice.</title>
        <authorList>
            <person name="Shen Z."/>
            <person name="Mannion A."/>
            <person name="Whary M.T."/>
            <person name="Muthupalani S."/>
            <person name="Sheh A."/>
            <person name="Feng Y."/>
            <person name="Gong G."/>
            <person name="Vandamme P."/>
            <person name="Holcombe H.R."/>
            <person name="Paster B.J."/>
            <person name="Fox J.G."/>
        </authorList>
    </citation>
    <scope>NUCLEOTIDE SEQUENCE [LARGE SCALE GENOMIC DNA]</scope>
    <source>
        <strain evidence="2 3">MIT 97-6194</strain>
    </source>
</reference>
<dbReference type="EMBL" id="QBIU01000002">
    <property type="protein sequence ID" value="MWV70690.1"/>
    <property type="molecule type" value="Genomic_DNA"/>
</dbReference>
<comment type="caution">
    <text evidence="2">The sequence shown here is derived from an EMBL/GenBank/DDBJ whole genome shotgun (WGS) entry which is preliminary data.</text>
</comment>
<evidence type="ECO:0000313" key="4">
    <source>
        <dbReference type="Proteomes" id="UP000477070"/>
    </source>
</evidence>
<evidence type="ECO:0000313" key="1">
    <source>
        <dbReference type="EMBL" id="MWV70690.1"/>
    </source>
</evidence>
<reference evidence="1 4" key="4">
    <citation type="submission" date="2019-12" db="EMBL/GenBank/DDBJ databases">
        <title>Multi-Generational Helicobacter saguini Isolates.</title>
        <authorList>
            <person name="Mannion A."/>
            <person name="Shen Z."/>
            <person name="Fox J.G."/>
        </authorList>
    </citation>
    <scope>NUCLEOTIDE SEQUENCE [LARGE SCALE GENOMIC DNA]</scope>
    <source>
        <strain evidence="1">16-048</strain>
        <strain evidence="4">16-048 (F4)</strain>
    </source>
</reference>
<evidence type="ECO:0000313" key="2">
    <source>
        <dbReference type="EMBL" id="TLD94594.1"/>
    </source>
</evidence>
<sequence>MQHVSHHDFNSQMPTKIAEKELFEYDNNDLVNEAFDNLIIEPLLSGKAYYVNILEFKSFETSSFSNRFDDFKLDKNIKNGYVDKYNVELAPFLVSFEFKYSEKFIQDSVDLFSKIVSSRYCNSNAKQIKDIRNLDLPCAIYGDFEITYIQKEGWYGIKDLYLHTFQSIRSEYSSILANKLNRLYSHLYFSFASSDGEHILGVFSDFRDYGLTFYNTKRSRKVSNILTNTKNFTYPMYQVEPLSPLALSYKQRTFFLIRQHEEENQYAFIIYLSGDEVSKINKLKAWARADKHTGIM</sequence>
<dbReference type="RefSeq" id="WP_052062540.1">
    <property type="nucleotide sequence ID" value="NZ_JRMP02000006.1"/>
</dbReference>
<gene>
    <name evidence="1" type="ORF">DCO61_12025</name>
    <name evidence="2" type="ORF">LS64_005400</name>
</gene>
<keyword evidence="3" id="KW-1185">Reference proteome</keyword>
<accession>A0A347VP70</accession>
<dbReference type="AlphaFoldDB" id="A0A347VP70"/>
<proteinExistence type="predicted"/>
<protein>
    <submittedName>
        <fullName evidence="2">Uncharacterized protein</fullName>
    </submittedName>
</protein>
<dbReference type="OrthoDB" id="5327440at2"/>
<reference evidence="2" key="3">
    <citation type="submission" date="2018-04" db="EMBL/GenBank/DDBJ databases">
        <authorList>
            <person name="Sheh A."/>
            <person name="Shen Z."/>
            <person name="Mannion A.J."/>
            <person name="Fox J.G."/>
        </authorList>
    </citation>
    <scope>NUCLEOTIDE SEQUENCE</scope>
    <source>
        <strain evidence="2">MIT 97-6194</strain>
    </source>
</reference>
<evidence type="ECO:0000313" key="3">
    <source>
        <dbReference type="Proteomes" id="UP000029714"/>
    </source>
</evidence>
<dbReference type="Proteomes" id="UP000477070">
    <property type="component" value="Unassembled WGS sequence"/>
</dbReference>
<dbReference type="EMBL" id="JRMP02000006">
    <property type="protein sequence ID" value="TLD94594.1"/>
    <property type="molecule type" value="Genomic_DNA"/>
</dbReference>
<name>A0A347VP70_9HELI</name>
<dbReference type="Proteomes" id="UP000029714">
    <property type="component" value="Unassembled WGS sequence"/>
</dbReference>
<reference evidence="2 3" key="1">
    <citation type="journal article" date="2014" name="Genome Announc.">
        <title>Draft genome sequences of eight enterohepatic helicobacter species isolated from both laboratory and wild rodents.</title>
        <authorList>
            <person name="Sheh A."/>
            <person name="Shen Z."/>
            <person name="Fox J.G."/>
        </authorList>
    </citation>
    <scope>NUCLEOTIDE SEQUENCE [LARGE SCALE GENOMIC DNA]</scope>
    <source>
        <strain evidence="2 3">MIT 97-6194</strain>
    </source>
</reference>
<organism evidence="2 3">
    <name type="scientific">Helicobacter saguini</name>
    <dbReference type="NCBI Taxonomy" id="1548018"/>
    <lineage>
        <taxon>Bacteria</taxon>
        <taxon>Pseudomonadati</taxon>
        <taxon>Campylobacterota</taxon>
        <taxon>Epsilonproteobacteria</taxon>
        <taxon>Campylobacterales</taxon>
        <taxon>Helicobacteraceae</taxon>
        <taxon>Helicobacter</taxon>
    </lineage>
</organism>